<gene>
    <name evidence="3" type="ORF">HCU67_08480</name>
</gene>
<dbReference type="Pfam" id="PF02230">
    <property type="entry name" value="Abhydrolase_2"/>
    <property type="match status" value="1"/>
</dbReference>
<evidence type="ECO:0000259" key="2">
    <source>
        <dbReference type="Pfam" id="PF02230"/>
    </source>
</evidence>
<accession>A0ABX1GQV9</accession>
<dbReference type="InterPro" id="IPR029058">
    <property type="entry name" value="AB_hydrolase_fold"/>
</dbReference>
<evidence type="ECO:0000313" key="3">
    <source>
        <dbReference type="EMBL" id="NKI31979.1"/>
    </source>
</evidence>
<dbReference type="RefSeq" id="WP_168552211.1">
    <property type="nucleotide sequence ID" value="NZ_JAAWWL010000002.1"/>
</dbReference>
<dbReference type="InterPro" id="IPR050955">
    <property type="entry name" value="Plant_Biomass_Hydrol_Est"/>
</dbReference>
<dbReference type="PROSITE" id="PS51257">
    <property type="entry name" value="PROKAR_LIPOPROTEIN"/>
    <property type="match status" value="1"/>
</dbReference>
<dbReference type="PANTHER" id="PTHR43037:SF1">
    <property type="entry name" value="BLL1128 PROTEIN"/>
    <property type="match status" value="1"/>
</dbReference>
<sequence length="238" mass="27555">MRFQYVLVFFFYFAFVGCSQKSKVIVGSETTFTKETLSYYLYYPKDYEVSNHESFGLLLFLHGGGESGQNLEELKKNGPPKMMVDGYPFPFLVLAPQNPHKRKWWNVHAVKQLLDKIIKENNVDPNRIYLTGLSRGGSAAWEMAVQYPETFAALAVVCGMAPTPYADWLDKKMPIWVFHGVEDNVIPVQESDLMVKKLKKLGYSVKYDRYQGIGHDSWTKAYQTPELYDWMFQQNRAQ</sequence>
<dbReference type="PANTHER" id="PTHR43037">
    <property type="entry name" value="UNNAMED PRODUCT-RELATED"/>
    <property type="match status" value="1"/>
</dbReference>
<feature type="domain" description="Phospholipase/carboxylesterase/thioesterase" evidence="2">
    <location>
        <begin position="107"/>
        <end position="222"/>
    </location>
</feature>
<keyword evidence="4" id="KW-1185">Reference proteome</keyword>
<evidence type="ECO:0000313" key="4">
    <source>
        <dbReference type="Proteomes" id="UP000718451"/>
    </source>
</evidence>
<dbReference type="Proteomes" id="UP000718451">
    <property type="component" value="Unassembled WGS sequence"/>
</dbReference>
<comment type="caution">
    <text evidence="3">The sequence shown here is derived from an EMBL/GenBank/DDBJ whole genome shotgun (WGS) entry which is preliminary data.</text>
</comment>
<keyword evidence="3" id="KW-0378">Hydrolase</keyword>
<dbReference type="GO" id="GO:0016787">
    <property type="term" value="F:hydrolase activity"/>
    <property type="evidence" value="ECO:0007669"/>
    <property type="project" value="UniProtKB-KW"/>
</dbReference>
<protein>
    <submittedName>
        <fullName evidence="3">Alpha/beta hydrolase</fullName>
    </submittedName>
</protein>
<reference evidence="3 4" key="1">
    <citation type="submission" date="2020-04" db="EMBL/GenBank/DDBJ databases">
        <authorList>
            <person name="Yoon J."/>
        </authorList>
    </citation>
    <scope>NUCLEOTIDE SEQUENCE [LARGE SCALE GENOMIC DNA]</scope>
    <source>
        <strain evidence="3 4">DJ-13</strain>
    </source>
</reference>
<evidence type="ECO:0000256" key="1">
    <source>
        <dbReference type="ARBA" id="ARBA00022729"/>
    </source>
</evidence>
<organism evidence="3 4">
    <name type="scientific">Croceivirga thetidis</name>
    <dbReference type="NCBI Taxonomy" id="2721623"/>
    <lineage>
        <taxon>Bacteria</taxon>
        <taxon>Pseudomonadati</taxon>
        <taxon>Bacteroidota</taxon>
        <taxon>Flavobacteriia</taxon>
        <taxon>Flavobacteriales</taxon>
        <taxon>Flavobacteriaceae</taxon>
        <taxon>Croceivirga</taxon>
    </lineage>
</organism>
<dbReference type="InterPro" id="IPR003140">
    <property type="entry name" value="PLipase/COase/thioEstase"/>
</dbReference>
<proteinExistence type="predicted"/>
<keyword evidence="1" id="KW-0732">Signal</keyword>
<dbReference type="SUPFAM" id="SSF53474">
    <property type="entry name" value="alpha/beta-Hydrolases"/>
    <property type="match status" value="1"/>
</dbReference>
<dbReference type="Gene3D" id="3.40.50.1820">
    <property type="entry name" value="alpha/beta hydrolase"/>
    <property type="match status" value="1"/>
</dbReference>
<name>A0ABX1GQV9_9FLAO</name>
<dbReference type="EMBL" id="JAAWWL010000002">
    <property type="protein sequence ID" value="NKI31979.1"/>
    <property type="molecule type" value="Genomic_DNA"/>
</dbReference>